<gene>
    <name evidence="1" type="primary">ORF98014</name>
    <name evidence="2" type="synonym">ORF98017</name>
</gene>
<dbReference type="AlphaFoldDB" id="A0A0B7A7N6"/>
<reference evidence="1" key="1">
    <citation type="submission" date="2014-12" db="EMBL/GenBank/DDBJ databases">
        <title>Insight into the proteome of Arion vulgaris.</title>
        <authorList>
            <person name="Aradska J."/>
            <person name="Bulat T."/>
            <person name="Smidak R."/>
            <person name="Sarate P."/>
            <person name="Gangsoo J."/>
            <person name="Sialana F."/>
            <person name="Bilban M."/>
            <person name="Lubec G."/>
        </authorList>
    </citation>
    <scope>NUCLEOTIDE SEQUENCE</scope>
    <source>
        <tissue evidence="1">Skin</tissue>
    </source>
</reference>
<evidence type="ECO:0000313" key="2">
    <source>
        <dbReference type="EMBL" id="CEK76012.1"/>
    </source>
</evidence>
<dbReference type="EMBL" id="HACG01029146">
    <property type="protein sequence ID" value="CEK76011.1"/>
    <property type="molecule type" value="Transcribed_RNA"/>
</dbReference>
<dbReference type="EMBL" id="HACG01029147">
    <property type="protein sequence ID" value="CEK76012.1"/>
    <property type="molecule type" value="Transcribed_RNA"/>
</dbReference>
<accession>A0A0B7A7N6</accession>
<proteinExistence type="predicted"/>
<name>A0A0B7A7N6_9EUPU</name>
<evidence type="ECO:0000313" key="1">
    <source>
        <dbReference type="EMBL" id="CEK76011.1"/>
    </source>
</evidence>
<protein>
    <submittedName>
        <fullName evidence="1">Uncharacterized protein</fullName>
    </submittedName>
</protein>
<sequence>MSNLSTNITKSLSKHYTKQLMGCCICMLYNKLWRKVIVDASRTITVLITPGSYMKLLQYTSFEE</sequence>
<organism evidence="1">
    <name type="scientific">Arion vulgaris</name>
    <dbReference type="NCBI Taxonomy" id="1028688"/>
    <lineage>
        <taxon>Eukaryota</taxon>
        <taxon>Metazoa</taxon>
        <taxon>Spiralia</taxon>
        <taxon>Lophotrochozoa</taxon>
        <taxon>Mollusca</taxon>
        <taxon>Gastropoda</taxon>
        <taxon>Heterobranchia</taxon>
        <taxon>Euthyneura</taxon>
        <taxon>Panpulmonata</taxon>
        <taxon>Eupulmonata</taxon>
        <taxon>Stylommatophora</taxon>
        <taxon>Helicina</taxon>
        <taxon>Arionoidea</taxon>
        <taxon>Arionidae</taxon>
        <taxon>Arion</taxon>
    </lineage>
</organism>